<keyword evidence="6" id="KW-1133">Transmembrane helix</keyword>
<feature type="signal peptide" evidence="8">
    <location>
        <begin position="1"/>
        <end position="18"/>
    </location>
</feature>
<comment type="similarity">
    <text evidence="2">Belongs to the MIP/aquaporin (TC 1.A.8) family. AQP11/AQP12 subfamily.</text>
</comment>
<keyword evidence="10" id="KW-1185">Reference proteome</keyword>
<dbReference type="InterPro" id="IPR023265">
    <property type="entry name" value="Aquaporin_12"/>
</dbReference>
<evidence type="ECO:0000256" key="1">
    <source>
        <dbReference type="ARBA" id="ARBA00004141"/>
    </source>
</evidence>
<keyword evidence="7" id="KW-0472">Membrane</keyword>
<dbReference type="FunFam" id="1.20.1080.10:FF:000018">
    <property type="entry name" value="Aquaporin"/>
    <property type="match status" value="1"/>
</dbReference>
<evidence type="ECO:0000256" key="7">
    <source>
        <dbReference type="ARBA" id="ARBA00023136"/>
    </source>
</evidence>
<evidence type="ECO:0000256" key="3">
    <source>
        <dbReference type="ARBA" id="ARBA00022448"/>
    </source>
</evidence>
<comment type="caution">
    <text evidence="9">The sequence shown here is derived from an EMBL/GenBank/DDBJ whole genome shotgun (WGS) entry which is preliminary data.</text>
</comment>
<dbReference type="PANTHER" id="PTHR21191">
    <property type="entry name" value="AQUAPORIN"/>
    <property type="match status" value="1"/>
</dbReference>
<dbReference type="InterPro" id="IPR051883">
    <property type="entry name" value="AQP11/12_channel"/>
</dbReference>
<evidence type="ECO:0000313" key="9">
    <source>
        <dbReference type="EMBL" id="KAI4549914.1"/>
    </source>
</evidence>
<dbReference type="EMBL" id="JAKZEL010000001">
    <property type="protein sequence ID" value="KAI4549914.1"/>
    <property type="molecule type" value="Genomic_DNA"/>
</dbReference>
<dbReference type="PANTHER" id="PTHR21191:SF8">
    <property type="entry name" value="AQUAPORIN-12A-RELATED"/>
    <property type="match status" value="1"/>
</dbReference>
<name>A0AAD4UR85_OVIAM</name>
<dbReference type="AlphaFoldDB" id="A0AAD4UR85"/>
<protein>
    <recommendedName>
        <fullName evidence="11">Aquaporin</fullName>
    </recommendedName>
</protein>
<evidence type="ECO:0000256" key="8">
    <source>
        <dbReference type="SAM" id="SignalP"/>
    </source>
</evidence>
<evidence type="ECO:0000256" key="5">
    <source>
        <dbReference type="ARBA" id="ARBA00022737"/>
    </source>
</evidence>
<evidence type="ECO:0000313" key="10">
    <source>
        <dbReference type="Proteomes" id="UP001214576"/>
    </source>
</evidence>
<organism evidence="9 10">
    <name type="scientific">Ovis ammon polii</name>
    <dbReference type="NCBI Taxonomy" id="230172"/>
    <lineage>
        <taxon>Eukaryota</taxon>
        <taxon>Metazoa</taxon>
        <taxon>Chordata</taxon>
        <taxon>Craniata</taxon>
        <taxon>Vertebrata</taxon>
        <taxon>Euteleostomi</taxon>
        <taxon>Mammalia</taxon>
        <taxon>Eutheria</taxon>
        <taxon>Laurasiatheria</taxon>
        <taxon>Artiodactyla</taxon>
        <taxon>Ruminantia</taxon>
        <taxon>Pecora</taxon>
        <taxon>Bovidae</taxon>
        <taxon>Caprinae</taxon>
        <taxon>Ovis</taxon>
    </lineage>
</organism>
<dbReference type="InterPro" id="IPR023271">
    <property type="entry name" value="Aquaporin-like"/>
</dbReference>
<proteinExistence type="inferred from homology"/>
<comment type="subcellular location">
    <subcellularLocation>
        <location evidence="1">Membrane</location>
        <topology evidence="1">Multi-pass membrane protein</topology>
    </subcellularLocation>
</comment>
<dbReference type="GO" id="GO:0016020">
    <property type="term" value="C:membrane"/>
    <property type="evidence" value="ECO:0007669"/>
    <property type="project" value="UniProtKB-SubCell"/>
</dbReference>
<dbReference type="Gene3D" id="1.20.1080.10">
    <property type="entry name" value="Glycerol uptake facilitator protein"/>
    <property type="match status" value="1"/>
</dbReference>
<gene>
    <name evidence="9" type="ORF">MG293_002244</name>
</gene>
<evidence type="ECO:0000256" key="4">
    <source>
        <dbReference type="ARBA" id="ARBA00022692"/>
    </source>
</evidence>
<evidence type="ECO:0008006" key="11">
    <source>
        <dbReference type="Google" id="ProtNLM"/>
    </source>
</evidence>
<dbReference type="GO" id="GO:0005737">
    <property type="term" value="C:cytoplasm"/>
    <property type="evidence" value="ECO:0007669"/>
    <property type="project" value="TreeGrafter"/>
</dbReference>
<keyword evidence="3" id="KW-0813">Transport</keyword>
<keyword evidence="5" id="KW-0677">Repeat</keyword>
<dbReference type="PRINTS" id="PR02025">
    <property type="entry name" value="AQUAPORIN12"/>
</dbReference>
<keyword evidence="4" id="KW-0812">Transmembrane</keyword>
<keyword evidence="8" id="KW-0732">Signal</keyword>
<dbReference type="GO" id="GO:0015267">
    <property type="term" value="F:channel activity"/>
    <property type="evidence" value="ECO:0007669"/>
    <property type="project" value="TreeGrafter"/>
</dbReference>
<evidence type="ECO:0000256" key="6">
    <source>
        <dbReference type="ARBA" id="ARBA00022989"/>
    </source>
</evidence>
<evidence type="ECO:0000256" key="2">
    <source>
        <dbReference type="ARBA" id="ARBA00005900"/>
    </source>
</evidence>
<reference evidence="9" key="1">
    <citation type="submission" date="2022-03" db="EMBL/GenBank/DDBJ databases">
        <title>Genomic analyses of argali, domestic sheep and their hybrids provide insights into chromosomal evolution, heterosis and genetic basis of agronomic traits.</title>
        <authorList>
            <person name="Li M."/>
        </authorList>
    </citation>
    <scope>NUCLEOTIDE SEQUENCE</scope>
    <source>
        <strain evidence="9">CAU-MHL-2022a</strain>
        <tissue evidence="9">Skin</tissue>
    </source>
</reference>
<dbReference type="SUPFAM" id="SSF81338">
    <property type="entry name" value="Aquaporin-like"/>
    <property type="match status" value="1"/>
</dbReference>
<accession>A0AAD4UR85</accession>
<feature type="chain" id="PRO_5042242201" description="Aquaporin" evidence="8">
    <location>
        <begin position="19"/>
        <end position="433"/>
    </location>
</feature>
<sequence length="433" mass="45459">MAGLNVSLCFFLATFALCQVVRRAAKALLPGGTYAHFAREAAGTAQLGACCLEMRMLVELGPWALGFGPDLLLTLVFLLLLVHGATLDGASANPTVSLQRFLLAEASLPSTLLELVAQALGVQAAGALTRLYWAWGLSDLHVLQSLMDPHCSSALRTAAPHGALLEGSCAFLLHLALLRLQGSRAVHRAPAMALLLTAAAGTAGPLTSAFLNPTLAASVTFRCSGHSLLEYLQVYWLGPVTACQASLSITSSHSPLKLIEWMSLESVMLSNRLSPCRPLLLPPSVFPNQNQSLTLTSVGCHPQLLGLQGTGLPVKESWKRLISEVTPPPQASEDSGPRHMLFSTKSFEFLLGAAALAIREPQEEMGAGAVAVLLACGEALCLSHRQMAALDLPGTGVVVKGPDAASSLGHINGFSSGPSEAPLCLAPEQRAWC</sequence>
<dbReference type="Proteomes" id="UP001214576">
    <property type="component" value="Unassembled WGS sequence"/>
</dbReference>